<dbReference type="GO" id="GO:0005634">
    <property type="term" value="C:nucleus"/>
    <property type="evidence" value="ECO:0007669"/>
    <property type="project" value="UniProtKB-SubCell"/>
</dbReference>
<evidence type="ECO:0000313" key="9">
    <source>
        <dbReference type="Proteomes" id="UP000053095"/>
    </source>
</evidence>
<keyword evidence="2" id="KW-0805">Transcription regulation</keyword>
<dbReference type="GO" id="GO:0000976">
    <property type="term" value="F:transcription cis-regulatory region binding"/>
    <property type="evidence" value="ECO:0007669"/>
    <property type="project" value="TreeGrafter"/>
</dbReference>
<dbReference type="PROSITE" id="PS00463">
    <property type="entry name" value="ZN2_CY6_FUNGAL_1"/>
    <property type="match status" value="1"/>
</dbReference>
<comment type="subcellular location">
    <subcellularLocation>
        <location evidence="1">Nucleus</location>
    </subcellularLocation>
</comment>
<dbReference type="PANTHER" id="PTHR37534">
    <property type="entry name" value="TRANSCRIPTIONAL ACTIVATOR PROTEIN UGA3"/>
    <property type="match status" value="1"/>
</dbReference>
<evidence type="ECO:0000256" key="1">
    <source>
        <dbReference type="ARBA" id="ARBA00004123"/>
    </source>
</evidence>
<feature type="domain" description="Zn(2)-C6 fungal-type" evidence="7">
    <location>
        <begin position="12"/>
        <end position="40"/>
    </location>
</feature>
<evidence type="ECO:0000256" key="3">
    <source>
        <dbReference type="ARBA" id="ARBA00023125"/>
    </source>
</evidence>
<dbReference type="EMBL" id="DF933814">
    <property type="protein sequence ID" value="GAM36588.1"/>
    <property type="molecule type" value="Genomic_DNA"/>
</dbReference>
<dbReference type="GO" id="GO:0045944">
    <property type="term" value="P:positive regulation of transcription by RNA polymerase II"/>
    <property type="evidence" value="ECO:0007669"/>
    <property type="project" value="TreeGrafter"/>
</dbReference>
<sequence length="340" mass="37749">MPPYNGKRSRSGCWTCRRRHQKCDERKPACSNCRSRGVECGGYDITLTDFRAYSGRQGQMVSKMRRDDRSVINTNPSRPSVAAGNKESITNYQSDDALPLPISPKSSSAAERDTSLPLDSTPQDMVNLLKLNVPTSFESNQLVEGGQEESDDSSMLMPTPPSDPFEQHLFYMNTLVLRLYPVKLDQNPYRVVYGALAADAQPLLRTIYFASALHLSKLGQLPNFAIKPYREAMRDSFRNALTRGDGTWSLAATVLLTIIFNIIGTGLDAWSSKLIGCRQLLEMVLSKSTGQEDAGLRCILLQYNWAVTMGRAMMKGILPPATFDNLKCIAGGESLLEIYN</sequence>
<dbReference type="SMART" id="SM00066">
    <property type="entry name" value="GAL4"/>
    <property type="match status" value="1"/>
</dbReference>
<evidence type="ECO:0000313" key="8">
    <source>
        <dbReference type="EMBL" id="GAM36588.1"/>
    </source>
</evidence>
<name>A0A510NWH1_TALPI</name>
<dbReference type="AlphaFoldDB" id="A0A510NWH1"/>
<evidence type="ECO:0000256" key="5">
    <source>
        <dbReference type="ARBA" id="ARBA00023242"/>
    </source>
</evidence>
<feature type="region of interest" description="Disordered" evidence="6">
    <location>
        <begin position="58"/>
        <end position="121"/>
    </location>
</feature>
<dbReference type="PROSITE" id="PS50048">
    <property type="entry name" value="ZN2_CY6_FUNGAL_2"/>
    <property type="match status" value="1"/>
</dbReference>
<dbReference type="SUPFAM" id="SSF57701">
    <property type="entry name" value="Zn2/Cys6 DNA-binding domain"/>
    <property type="match status" value="1"/>
</dbReference>
<dbReference type="GO" id="GO:0008270">
    <property type="term" value="F:zinc ion binding"/>
    <property type="evidence" value="ECO:0007669"/>
    <property type="project" value="InterPro"/>
</dbReference>
<evidence type="ECO:0000259" key="7">
    <source>
        <dbReference type="PROSITE" id="PS50048"/>
    </source>
</evidence>
<keyword evidence="9" id="KW-1185">Reference proteome</keyword>
<evidence type="ECO:0000256" key="6">
    <source>
        <dbReference type="SAM" id="MobiDB-lite"/>
    </source>
</evidence>
<proteinExistence type="predicted"/>
<gene>
    <name evidence="8" type="ORF">TCE0_018r05787</name>
</gene>
<dbReference type="InterPro" id="IPR001138">
    <property type="entry name" value="Zn2Cys6_DnaBD"/>
</dbReference>
<evidence type="ECO:0000256" key="4">
    <source>
        <dbReference type="ARBA" id="ARBA00023163"/>
    </source>
</evidence>
<dbReference type="Pfam" id="PF00172">
    <property type="entry name" value="Zn_clus"/>
    <property type="match status" value="1"/>
</dbReference>
<keyword evidence="3" id="KW-0238">DNA-binding</keyword>
<organism evidence="8 9">
    <name type="scientific">Talaromyces pinophilus</name>
    <name type="common">Penicillium pinophilum</name>
    <dbReference type="NCBI Taxonomy" id="128442"/>
    <lineage>
        <taxon>Eukaryota</taxon>
        <taxon>Fungi</taxon>
        <taxon>Dikarya</taxon>
        <taxon>Ascomycota</taxon>
        <taxon>Pezizomycotina</taxon>
        <taxon>Eurotiomycetes</taxon>
        <taxon>Eurotiomycetidae</taxon>
        <taxon>Eurotiales</taxon>
        <taxon>Trichocomaceae</taxon>
        <taxon>Talaromyces</taxon>
        <taxon>Talaromyces sect. Talaromyces</taxon>
    </lineage>
</organism>
<keyword evidence="4" id="KW-0804">Transcription</keyword>
<dbReference type="InterPro" id="IPR021858">
    <property type="entry name" value="Fun_TF"/>
</dbReference>
<keyword evidence="5" id="KW-0539">Nucleus</keyword>
<dbReference type="CDD" id="cd00067">
    <property type="entry name" value="GAL4"/>
    <property type="match status" value="1"/>
</dbReference>
<dbReference type="PANTHER" id="PTHR37534:SF49">
    <property type="entry name" value="LYSINE BIOSYNTHESIS REGULATORY PROTEIN LYS14"/>
    <property type="match status" value="1"/>
</dbReference>
<dbReference type="Pfam" id="PF11951">
    <property type="entry name" value="Fungal_trans_2"/>
    <property type="match status" value="1"/>
</dbReference>
<evidence type="ECO:0000256" key="2">
    <source>
        <dbReference type="ARBA" id="ARBA00023015"/>
    </source>
</evidence>
<dbReference type="InterPro" id="IPR036864">
    <property type="entry name" value="Zn2-C6_fun-type_DNA-bd_sf"/>
</dbReference>
<dbReference type="Gene3D" id="4.10.240.10">
    <property type="entry name" value="Zn(2)-C6 fungal-type DNA-binding domain"/>
    <property type="match status" value="1"/>
</dbReference>
<dbReference type="Proteomes" id="UP000053095">
    <property type="component" value="Unassembled WGS sequence"/>
</dbReference>
<accession>A0A510NWH1</accession>
<protein>
    <submittedName>
        <fullName evidence="8">C6 transcription factor</fullName>
    </submittedName>
</protein>
<reference evidence="9" key="1">
    <citation type="journal article" date="2015" name="Genome Announc.">
        <title>Draft genome sequence of Talaromyces cellulolyticus strain Y-94, a source of lignocellulosic biomass-degrading enzymes.</title>
        <authorList>
            <person name="Fujii T."/>
            <person name="Koike H."/>
            <person name="Sawayama S."/>
            <person name="Yano S."/>
            <person name="Inoue H."/>
        </authorList>
    </citation>
    <scope>NUCLEOTIDE SEQUENCE [LARGE SCALE GENOMIC DNA]</scope>
    <source>
        <strain evidence="9">Y-94</strain>
    </source>
</reference>
<dbReference type="GO" id="GO:0000981">
    <property type="term" value="F:DNA-binding transcription factor activity, RNA polymerase II-specific"/>
    <property type="evidence" value="ECO:0007669"/>
    <property type="project" value="InterPro"/>
</dbReference>